<organism evidence="2 3">
    <name type="scientific">Mytilus galloprovincialis</name>
    <name type="common">Mediterranean mussel</name>
    <dbReference type="NCBI Taxonomy" id="29158"/>
    <lineage>
        <taxon>Eukaryota</taxon>
        <taxon>Metazoa</taxon>
        <taxon>Spiralia</taxon>
        <taxon>Lophotrochozoa</taxon>
        <taxon>Mollusca</taxon>
        <taxon>Bivalvia</taxon>
        <taxon>Autobranchia</taxon>
        <taxon>Pteriomorphia</taxon>
        <taxon>Mytilida</taxon>
        <taxon>Mytiloidea</taxon>
        <taxon>Mytilidae</taxon>
        <taxon>Mytilinae</taxon>
        <taxon>Mytilus</taxon>
    </lineage>
</organism>
<evidence type="ECO:0000313" key="2">
    <source>
        <dbReference type="EMBL" id="VDI07535.1"/>
    </source>
</evidence>
<accession>A0A8B6CPS4</accession>
<dbReference type="AlphaFoldDB" id="A0A8B6CPS4"/>
<keyword evidence="1" id="KW-1133">Transmembrane helix</keyword>
<dbReference type="Proteomes" id="UP000596742">
    <property type="component" value="Unassembled WGS sequence"/>
</dbReference>
<feature type="transmembrane region" description="Helical" evidence="1">
    <location>
        <begin position="12"/>
        <end position="34"/>
    </location>
</feature>
<name>A0A8B6CPS4_MYTGA</name>
<keyword evidence="1" id="KW-0812">Transmembrane</keyword>
<reference evidence="2" key="1">
    <citation type="submission" date="2018-11" db="EMBL/GenBank/DDBJ databases">
        <authorList>
            <person name="Alioto T."/>
            <person name="Alioto T."/>
        </authorList>
    </citation>
    <scope>NUCLEOTIDE SEQUENCE</scope>
</reference>
<sequence length="152" mass="17050">MGLFSDSPFDGICVIVLIILIVALFIGVAFVSVYEKGTFSDGSWYFHYTDKDSIEKILISLVIRASLDTLKDAFFGIGSYFTKWSPWYKSKDDIAMNIFGNLAKQKLMAGKLDCCIAVFLKDSDVKNVSQNGRDIHLYPGDLLLSGLKYFVF</sequence>
<evidence type="ECO:0000256" key="1">
    <source>
        <dbReference type="SAM" id="Phobius"/>
    </source>
</evidence>
<evidence type="ECO:0000313" key="3">
    <source>
        <dbReference type="Proteomes" id="UP000596742"/>
    </source>
</evidence>
<proteinExistence type="predicted"/>
<comment type="caution">
    <text evidence="2">The sequence shown here is derived from an EMBL/GenBank/DDBJ whole genome shotgun (WGS) entry which is preliminary data.</text>
</comment>
<protein>
    <submittedName>
        <fullName evidence="2">Uncharacterized protein</fullName>
    </submittedName>
</protein>
<dbReference type="EMBL" id="UYJE01002069">
    <property type="protein sequence ID" value="VDI07535.1"/>
    <property type="molecule type" value="Genomic_DNA"/>
</dbReference>
<gene>
    <name evidence="2" type="ORF">MGAL_10B062789</name>
</gene>
<keyword evidence="3" id="KW-1185">Reference proteome</keyword>
<keyword evidence="1" id="KW-0472">Membrane</keyword>